<reference evidence="3 4" key="1">
    <citation type="submission" date="2020-10" db="EMBL/GenBank/DDBJ databases">
        <title>Complete genome sequence of Paludibaculum fermentans P105T, a facultatively anaerobic acidobacterium capable of dissimilatory Fe(III) reduction.</title>
        <authorList>
            <person name="Dedysh S.N."/>
            <person name="Beletsky A.V."/>
            <person name="Kulichevskaya I.S."/>
            <person name="Mardanov A.V."/>
            <person name="Ravin N.V."/>
        </authorList>
    </citation>
    <scope>NUCLEOTIDE SEQUENCE [LARGE SCALE GENOMIC DNA]</scope>
    <source>
        <strain evidence="3 4">P105</strain>
    </source>
</reference>
<keyword evidence="2" id="KW-0812">Transmembrane</keyword>
<evidence type="ECO:0000256" key="1">
    <source>
        <dbReference type="SAM" id="MobiDB-lite"/>
    </source>
</evidence>
<accession>A0A7S7SJU4</accession>
<protein>
    <submittedName>
        <fullName evidence="3">Uncharacterized protein</fullName>
    </submittedName>
</protein>
<feature type="compositionally biased region" description="Low complexity" evidence="1">
    <location>
        <begin position="91"/>
        <end position="101"/>
    </location>
</feature>
<keyword evidence="2" id="KW-0472">Membrane</keyword>
<name>A0A7S7SJU4_PALFE</name>
<dbReference type="KEGG" id="pfer:IRI77_00335"/>
<dbReference type="Proteomes" id="UP000593892">
    <property type="component" value="Chromosome"/>
</dbReference>
<dbReference type="InterPro" id="IPR009061">
    <property type="entry name" value="DNA-bd_dom_put_sf"/>
</dbReference>
<sequence length="454" mass="50835">MTWGIHAKSWYLGYLVISEVVFSLSSQNEQARLLHSWKEIAAFFGVTVRTVQNWEEERGLPVHRMPGAKGRLYAYVDELAAWRQTGLTGKPSPEAPASAAPPDLPQARDRSKSHMILAMAACLTMAALGVFWVLRPRPNPNTCRLEGQALVVYDEQGVFAWRYILPSAPLQVDARRDPSFDSWLIADVDGDGRREVLLPFRSDPESAVDDELYLFSADGKLLWKRHFGKPVVRNGVSQKGPFTVRRLALVPIKGRKESRILVVANHRLHSPTLISLLDISGNTQREYWHAGHITCLMIETQKSDGRSAIYLGGIANGYRAADLTVLDPEKFSGASVESDPEERIVSDLPTVEKARLLFPRSSLNLATNPYNFTEKLMRVGDSLLVGTSENPAGSDKASNMYYFGPKLVLERVQAADMNRATFHKLHQQGIIPADLTEKEIASYRQIRMLTPWQD</sequence>
<dbReference type="RefSeq" id="WP_194450109.1">
    <property type="nucleotide sequence ID" value="NZ_CP063849.1"/>
</dbReference>
<feature type="transmembrane region" description="Helical" evidence="2">
    <location>
        <begin position="115"/>
        <end position="134"/>
    </location>
</feature>
<dbReference type="InterPro" id="IPR036388">
    <property type="entry name" value="WH-like_DNA-bd_sf"/>
</dbReference>
<dbReference type="AlphaFoldDB" id="A0A7S7SJU4"/>
<feature type="region of interest" description="Disordered" evidence="1">
    <location>
        <begin position="87"/>
        <end position="107"/>
    </location>
</feature>
<evidence type="ECO:0000313" key="3">
    <source>
        <dbReference type="EMBL" id="QOY88447.1"/>
    </source>
</evidence>
<gene>
    <name evidence="3" type="ORF">IRI77_00335</name>
</gene>
<dbReference type="Gene3D" id="1.10.10.10">
    <property type="entry name" value="Winged helix-like DNA-binding domain superfamily/Winged helix DNA-binding domain"/>
    <property type="match status" value="1"/>
</dbReference>
<dbReference type="EMBL" id="CP063849">
    <property type="protein sequence ID" value="QOY88447.1"/>
    <property type="molecule type" value="Genomic_DNA"/>
</dbReference>
<keyword evidence="2" id="KW-1133">Transmembrane helix</keyword>
<evidence type="ECO:0000313" key="4">
    <source>
        <dbReference type="Proteomes" id="UP000593892"/>
    </source>
</evidence>
<evidence type="ECO:0000256" key="2">
    <source>
        <dbReference type="SAM" id="Phobius"/>
    </source>
</evidence>
<organism evidence="3 4">
    <name type="scientific">Paludibaculum fermentans</name>
    <dbReference type="NCBI Taxonomy" id="1473598"/>
    <lineage>
        <taxon>Bacteria</taxon>
        <taxon>Pseudomonadati</taxon>
        <taxon>Acidobacteriota</taxon>
        <taxon>Terriglobia</taxon>
        <taxon>Bryobacterales</taxon>
        <taxon>Bryobacteraceae</taxon>
        <taxon>Paludibaculum</taxon>
    </lineage>
</organism>
<keyword evidence="4" id="KW-1185">Reference proteome</keyword>
<dbReference type="SUPFAM" id="SSF46955">
    <property type="entry name" value="Putative DNA-binding domain"/>
    <property type="match status" value="1"/>
</dbReference>
<proteinExistence type="predicted"/>